<proteinExistence type="predicted"/>
<name>A0A8H3XH08_GIGMA</name>
<dbReference type="EMBL" id="WTPW01001082">
    <property type="protein sequence ID" value="KAF0458366.1"/>
    <property type="molecule type" value="Genomic_DNA"/>
</dbReference>
<dbReference type="AlphaFoldDB" id="A0A8H3XH08"/>
<reference evidence="1 2" key="1">
    <citation type="journal article" date="2019" name="Environ. Microbiol.">
        <title>At the nexus of three kingdoms: the genome of the mycorrhizal fungus Gigaspora margarita provides insights into plant, endobacterial and fungal interactions.</title>
        <authorList>
            <person name="Venice F."/>
            <person name="Ghignone S."/>
            <person name="Salvioli di Fossalunga A."/>
            <person name="Amselem J."/>
            <person name="Novero M."/>
            <person name="Xianan X."/>
            <person name="Sedzielewska Toro K."/>
            <person name="Morin E."/>
            <person name="Lipzen A."/>
            <person name="Grigoriev I.V."/>
            <person name="Henrissat B."/>
            <person name="Martin F.M."/>
            <person name="Bonfante P."/>
        </authorList>
    </citation>
    <scope>NUCLEOTIDE SEQUENCE [LARGE SCALE GENOMIC DNA]</scope>
    <source>
        <strain evidence="1 2">BEG34</strain>
    </source>
</reference>
<sequence>MISLCSQCSKDDFKKSCDQKAYLKRKFKYNPKKIAPTPQNKVQNAIQKNKLVAPLQNEVQEGARPDPTIQAYREEIAS</sequence>
<organism evidence="1 2">
    <name type="scientific">Gigaspora margarita</name>
    <dbReference type="NCBI Taxonomy" id="4874"/>
    <lineage>
        <taxon>Eukaryota</taxon>
        <taxon>Fungi</taxon>
        <taxon>Fungi incertae sedis</taxon>
        <taxon>Mucoromycota</taxon>
        <taxon>Glomeromycotina</taxon>
        <taxon>Glomeromycetes</taxon>
        <taxon>Diversisporales</taxon>
        <taxon>Gigasporaceae</taxon>
        <taxon>Gigaspora</taxon>
    </lineage>
</organism>
<keyword evidence="2" id="KW-1185">Reference proteome</keyword>
<accession>A0A8H3XH08</accession>
<comment type="caution">
    <text evidence="1">The sequence shown here is derived from an EMBL/GenBank/DDBJ whole genome shotgun (WGS) entry which is preliminary data.</text>
</comment>
<dbReference type="OrthoDB" id="2405832at2759"/>
<dbReference type="Proteomes" id="UP000439903">
    <property type="component" value="Unassembled WGS sequence"/>
</dbReference>
<protein>
    <submittedName>
        <fullName evidence="1">Uncharacterized protein</fullName>
    </submittedName>
</protein>
<evidence type="ECO:0000313" key="1">
    <source>
        <dbReference type="EMBL" id="KAF0458366.1"/>
    </source>
</evidence>
<gene>
    <name evidence="1" type="ORF">F8M41_001027</name>
</gene>
<evidence type="ECO:0000313" key="2">
    <source>
        <dbReference type="Proteomes" id="UP000439903"/>
    </source>
</evidence>